<protein>
    <submittedName>
        <fullName evidence="1">Partner of sld5</fullName>
    </submittedName>
</protein>
<name>A0A2P2J9P3_RHIMU</name>
<organism evidence="1">
    <name type="scientific">Rhizophora mucronata</name>
    <name type="common">Asiatic mangrove</name>
    <dbReference type="NCBI Taxonomy" id="61149"/>
    <lineage>
        <taxon>Eukaryota</taxon>
        <taxon>Viridiplantae</taxon>
        <taxon>Streptophyta</taxon>
        <taxon>Embryophyta</taxon>
        <taxon>Tracheophyta</taxon>
        <taxon>Spermatophyta</taxon>
        <taxon>Magnoliopsida</taxon>
        <taxon>eudicotyledons</taxon>
        <taxon>Gunneridae</taxon>
        <taxon>Pentapetalae</taxon>
        <taxon>rosids</taxon>
        <taxon>fabids</taxon>
        <taxon>Malpighiales</taxon>
        <taxon>Rhizophoraceae</taxon>
        <taxon>Rhizophora</taxon>
    </lineage>
</organism>
<proteinExistence type="predicted"/>
<sequence>MNQCTIVVCISIFSDIHIFFLHFPYQGLKLKIMLTALLNDLIKNIFIESLKLAFFAHSEIFH</sequence>
<evidence type="ECO:0000313" key="1">
    <source>
        <dbReference type="EMBL" id="MBW90188.1"/>
    </source>
</evidence>
<accession>A0A2P2J9P3</accession>
<reference evidence="1" key="1">
    <citation type="submission" date="2018-02" db="EMBL/GenBank/DDBJ databases">
        <title>Rhizophora mucronata_Transcriptome.</title>
        <authorList>
            <person name="Meera S.P."/>
            <person name="Sreeshan A."/>
            <person name="Augustine A."/>
        </authorList>
    </citation>
    <scope>NUCLEOTIDE SEQUENCE</scope>
    <source>
        <tissue evidence="1">Leaf</tissue>
    </source>
</reference>
<dbReference type="AlphaFoldDB" id="A0A2P2J9P3"/>
<dbReference type="EMBL" id="GGEC01009705">
    <property type="protein sequence ID" value="MBW90188.1"/>
    <property type="molecule type" value="Transcribed_RNA"/>
</dbReference>